<evidence type="ECO:0000313" key="2">
    <source>
        <dbReference type="Proteomes" id="UP001597106"/>
    </source>
</evidence>
<dbReference type="EMBL" id="JBHTJW010000002">
    <property type="protein sequence ID" value="MFD0930213.1"/>
    <property type="molecule type" value="Genomic_DNA"/>
</dbReference>
<proteinExistence type="predicted"/>
<dbReference type="Proteomes" id="UP001597106">
    <property type="component" value="Unassembled WGS sequence"/>
</dbReference>
<comment type="caution">
    <text evidence="1">The sequence shown here is derived from an EMBL/GenBank/DDBJ whole genome shotgun (WGS) entry which is preliminary data.</text>
</comment>
<name>A0ABW3GIG2_9PROT</name>
<gene>
    <name evidence="1" type="ORF">ACFQ1T_10550</name>
</gene>
<evidence type="ECO:0000313" key="1">
    <source>
        <dbReference type="EMBL" id="MFD0930213.1"/>
    </source>
</evidence>
<keyword evidence="2" id="KW-1185">Reference proteome</keyword>
<dbReference type="RefSeq" id="WP_379076336.1">
    <property type="nucleotide sequence ID" value="NZ_JBHTJW010000002.1"/>
</dbReference>
<accession>A0ABW3GIG2</accession>
<protein>
    <submittedName>
        <fullName evidence="1">Uncharacterized protein</fullName>
    </submittedName>
</protein>
<organism evidence="1 2">
    <name type="scientific">Methylophilus glucosoxydans</name>
    <dbReference type="NCBI Taxonomy" id="752553"/>
    <lineage>
        <taxon>Bacteria</taxon>
        <taxon>Pseudomonadati</taxon>
        <taxon>Pseudomonadota</taxon>
        <taxon>Betaproteobacteria</taxon>
        <taxon>Nitrosomonadales</taxon>
        <taxon>Methylophilaceae</taxon>
        <taxon>Methylophilus</taxon>
    </lineage>
</organism>
<reference evidence="2" key="1">
    <citation type="journal article" date="2019" name="Int. J. Syst. Evol. Microbiol.">
        <title>The Global Catalogue of Microorganisms (GCM) 10K type strain sequencing project: providing services to taxonomists for standard genome sequencing and annotation.</title>
        <authorList>
            <consortium name="The Broad Institute Genomics Platform"/>
            <consortium name="The Broad Institute Genome Sequencing Center for Infectious Disease"/>
            <person name="Wu L."/>
            <person name="Ma J."/>
        </authorList>
    </citation>
    <scope>NUCLEOTIDE SEQUENCE [LARGE SCALE GENOMIC DNA]</scope>
    <source>
        <strain evidence="2">CCUG 59685</strain>
    </source>
</reference>
<sequence>MDSVKWGRLHVSERKRYLENAGHSKNLAHRAFDYVPKNVINDITFSERFMTRSDPQAVSTKQHFGVNMPTFKLEVIKDDGAKTKNLASEIELLDHALVLAVPIYGTPQKLALALLAEINDRFGVNYHLTVLNDCVSCNG</sequence>